<dbReference type="RefSeq" id="WP_353949091.1">
    <property type="nucleotide sequence ID" value="NZ_CP159510.1"/>
</dbReference>
<organism evidence="2">
    <name type="scientific">Sporolactobacillus sp. Y61</name>
    <dbReference type="NCBI Taxonomy" id="3160863"/>
    <lineage>
        <taxon>Bacteria</taxon>
        <taxon>Bacillati</taxon>
        <taxon>Bacillota</taxon>
        <taxon>Bacilli</taxon>
        <taxon>Bacillales</taxon>
        <taxon>Sporolactobacillaceae</taxon>
        <taxon>Sporolactobacillus</taxon>
    </lineage>
</organism>
<protein>
    <submittedName>
        <fullName evidence="2">ECF transporter S component</fullName>
    </submittedName>
</protein>
<evidence type="ECO:0000256" key="1">
    <source>
        <dbReference type="SAM" id="Phobius"/>
    </source>
</evidence>
<dbReference type="GO" id="GO:0022857">
    <property type="term" value="F:transmembrane transporter activity"/>
    <property type="evidence" value="ECO:0007669"/>
    <property type="project" value="InterPro"/>
</dbReference>
<accession>A0AAU8IIK1</accession>
<dbReference type="Gene3D" id="1.10.1760.20">
    <property type="match status" value="1"/>
</dbReference>
<sequence>MRNRNKGNKLAWMSIFIALSVVGAYIKIPAVPGSIALDSFPSLVAAAVLGGPTGALTAAFGHLVSAYLGGFPLGPFHLFIAAEMALLVSGFVWLYNHVNQFIAGAFFLLGNAILAPLPFWFIISKGFYLTIVPPLFIGSLLNIGIALLTIPRVYAAFQVRWGKR</sequence>
<feature type="transmembrane region" description="Helical" evidence="1">
    <location>
        <begin position="101"/>
        <end position="123"/>
    </location>
</feature>
<reference evidence="2" key="1">
    <citation type="submission" date="2024-06" db="EMBL/GenBank/DDBJ databases">
        <authorList>
            <person name="Fan A."/>
            <person name="Zhang F.Y."/>
            <person name="Zhang L."/>
        </authorList>
    </citation>
    <scope>NUCLEOTIDE SEQUENCE</scope>
    <source>
        <strain evidence="2">Y61</strain>
    </source>
</reference>
<name>A0AAU8IIK1_9BACL</name>
<evidence type="ECO:0000313" key="2">
    <source>
        <dbReference type="EMBL" id="XCJ18007.1"/>
    </source>
</evidence>
<keyword evidence="1" id="KW-0812">Transmembrane</keyword>
<feature type="transmembrane region" description="Helical" evidence="1">
    <location>
        <begin position="40"/>
        <end position="64"/>
    </location>
</feature>
<keyword evidence="1" id="KW-1133">Transmembrane helix</keyword>
<dbReference type="AlphaFoldDB" id="A0AAU8IIK1"/>
<dbReference type="EMBL" id="CP159510">
    <property type="protein sequence ID" value="XCJ18007.1"/>
    <property type="molecule type" value="Genomic_DNA"/>
</dbReference>
<gene>
    <name evidence="2" type="ORF">ABNN70_05965</name>
</gene>
<keyword evidence="1" id="KW-0472">Membrane</keyword>
<feature type="transmembrane region" description="Helical" evidence="1">
    <location>
        <begin position="76"/>
        <end position="95"/>
    </location>
</feature>
<feature type="transmembrane region" description="Helical" evidence="1">
    <location>
        <begin position="135"/>
        <end position="157"/>
    </location>
</feature>
<proteinExistence type="predicted"/>